<reference evidence="1" key="1">
    <citation type="journal article" date="2021" name="Sci. Rep.">
        <title>Diploid genomic architecture of Nitzschia inconspicua, an elite biomass production diatom.</title>
        <authorList>
            <person name="Oliver A."/>
            <person name="Podell S."/>
            <person name="Pinowska A."/>
            <person name="Traller J.C."/>
            <person name="Smith S.R."/>
            <person name="McClure R."/>
            <person name="Beliaev A."/>
            <person name="Bohutskyi P."/>
            <person name="Hill E.A."/>
            <person name="Rabines A."/>
            <person name="Zheng H."/>
            <person name="Allen L.Z."/>
            <person name="Kuo A."/>
            <person name="Grigoriev I.V."/>
            <person name="Allen A.E."/>
            <person name="Hazlebeck D."/>
            <person name="Allen E.E."/>
        </authorList>
    </citation>
    <scope>NUCLEOTIDE SEQUENCE</scope>
    <source>
        <strain evidence="1">Hildebrandi</strain>
    </source>
</reference>
<name>A0A9K3PP52_9STRA</name>
<dbReference type="OrthoDB" id="10662960at2759"/>
<organism evidence="1 2">
    <name type="scientific">Nitzschia inconspicua</name>
    <dbReference type="NCBI Taxonomy" id="303405"/>
    <lineage>
        <taxon>Eukaryota</taxon>
        <taxon>Sar</taxon>
        <taxon>Stramenopiles</taxon>
        <taxon>Ochrophyta</taxon>
        <taxon>Bacillariophyta</taxon>
        <taxon>Bacillariophyceae</taxon>
        <taxon>Bacillariophycidae</taxon>
        <taxon>Bacillariales</taxon>
        <taxon>Bacillariaceae</taxon>
        <taxon>Nitzschia</taxon>
    </lineage>
</organism>
<comment type="caution">
    <text evidence="1">The sequence shown here is derived from an EMBL/GenBank/DDBJ whole genome shotgun (WGS) entry which is preliminary data.</text>
</comment>
<dbReference type="Proteomes" id="UP000693970">
    <property type="component" value="Unassembled WGS sequence"/>
</dbReference>
<reference evidence="1" key="2">
    <citation type="submission" date="2021-04" db="EMBL/GenBank/DDBJ databases">
        <authorList>
            <person name="Podell S."/>
        </authorList>
    </citation>
    <scope>NUCLEOTIDE SEQUENCE</scope>
    <source>
        <strain evidence="1">Hildebrandi</strain>
    </source>
</reference>
<sequence>MVFSTVGRVARSGRKRHLQHGRIGNSRIRMCNPLLQVQNSVVRSGPVESQCLVTDTRIYQKSLFTVKMPLFTRQFSTIQKTPDVQSTIKPPNRSSFSTSAPVMACVIFGGAWAARWWYDSTLDTDSFLFTKTGAPRKDQSKVTIVLPQSWEANDKPFIDDASMSRLLHINNDDLKEFLHEQQQIIQVQKKNAKEQTPIILHQHLSEAFHDCQTRGVEQFASWYFSYTTTYRLLSIAMKSAAKHVISIGRHQEKTLQQAVTQDLQCYICEKYQAIVLRPAVTDPKVHRALVATLEKTHEKVYRPAMMQLENAMQQYVQGHEEETVQIVGGISNNHPTKPTYHVPPGSVTLELDWNSQLQKVQHLPVAYEKNPPELSLALIGGSAVVGKVAGGTAIKAVSAKLAAPFAAKAVGTTLGGKAVAGAAGGIVAGGPLGGAMGAAIGVGMDMAVNKGVSLMQRSAFVKDVRESLDATQLEWEERMLPEVDRVVQDEWFEHLESMLNVKNKND</sequence>
<evidence type="ECO:0000313" key="1">
    <source>
        <dbReference type="EMBL" id="KAG7354895.1"/>
    </source>
</evidence>
<keyword evidence="2" id="KW-1185">Reference proteome</keyword>
<evidence type="ECO:0000313" key="2">
    <source>
        <dbReference type="Proteomes" id="UP000693970"/>
    </source>
</evidence>
<accession>A0A9K3PP52</accession>
<dbReference type="AlphaFoldDB" id="A0A9K3PP52"/>
<protein>
    <submittedName>
        <fullName evidence="1">Uncharacterized protein</fullName>
    </submittedName>
</protein>
<proteinExistence type="predicted"/>
<gene>
    <name evidence="1" type="ORF">IV203_004251</name>
</gene>
<dbReference type="EMBL" id="JAGRRH010000016">
    <property type="protein sequence ID" value="KAG7354895.1"/>
    <property type="molecule type" value="Genomic_DNA"/>
</dbReference>